<keyword evidence="2 6" id="KW-0813">Transport</keyword>
<dbReference type="EMBL" id="BDSP01000045">
    <property type="protein sequence ID" value="GAX11838.1"/>
    <property type="molecule type" value="Genomic_DNA"/>
</dbReference>
<proteinExistence type="inferred from homology"/>
<feature type="region of interest" description="Disordered" evidence="7">
    <location>
        <begin position="566"/>
        <end position="656"/>
    </location>
</feature>
<dbReference type="OrthoDB" id="2196187at2759"/>
<evidence type="ECO:0000256" key="4">
    <source>
        <dbReference type="ARBA" id="ARBA00022927"/>
    </source>
</evidence>
<feature type="domain" description="SDA1 middle" evidence="8">
    <location>
        <begin position="588"/>
        <end position="745"/>
    </location>
</feature>
<dbReference type="InterPro" id="IPR027312">
    <property type="entry name" value="Sda1"/>
</dbReference>
<name>A0A1Z5JDI7_FISSO</name>
<comment type="function">
    <text evidence="6">Required for 60S pre-ribosomal subunits export to the cytoplasm.</text>
</comment>
<feature type="compositionally biased region" description="Basic residues" evidence="7">
    <location>
        <begin position="798"/>
        <end position="815"/>
    </location>
</feature>
<accession>A0A1Z5JDI7</accession>
<feature type="compositionally biased region" description="Basic and acidic residues" evidence="7">
    <location>
        <begin position="643"/>
        <end position="656"/>
    </location>
</feature>
<keyword evidence="4 6" id="KW-0653">Protein transport</keyword>
<evidence type="ECO:0000256" key="3">
    <source>
        <dbReference type="ARBA" id="ARBA00022517"/>
    </source>
</evidence>
<feature type="region of interest" description="Disordered" evidence="7">
    <location>
        <begin position="673"/>
        <end position="815"/>
    </location>
</feature>
<dbReference type="InParanoid" id="A0A1Z5JDI7"/>
<gene>
    <name evidence="10" type="ORF">FisN_20Lh105</name>
</gene>
<dbReference type="GO" id="GO:0005730">
    <property type="term" value="C:nucleolus"/>
    <property type="evidence" value="ECO:0007669"/>
    <property type="project" value="UniProtKB-SubCell"/>
</dbReference>
<dbReference type="PANTHER" id="PTHR12730">
    <property type="entry name" value="HSDA/SDA1-RELATED"/>
    <property type="match status" value="1"/>
</dbReference>
<keyword evidence="11" id="KW-1185">Reference proteome</keyword>
<organism evidence="10 11">
    <name type="scientific">Fistulifera solaris</name>
    <name type="common">Oleaginous diatom</name>
    <dbReference type="NCBI Taxonomy" id="1519565"/>
    <lineage>
        <taxon>Eukaryota</taxon>
        <taxon>Sar</taxon>
        <taxon>Stramenopiles</taxon>
        <taxon>Ochrophyta</taxon>
        <taxon>Bacillariophyta</taxon>
        <taxon>Bacillariophyceae</taxon>
        <taxon>Bacillariophycidae</taxon>
        <taxon>Naviculales</taxon>
        <taxon>Naviculaceae</taxon>
        <taxon>Fistulifera</taxon>
    </lineage>
</organism>
<evidence type="ECO:0000256" key="7">
    <source>
        <dbReference type="SAM" id="MobiDB-lite"/>
    </source>
</evidence>
<dbReference type="InterPro" id="IPR012977">
    <property type="entry name" value="SDA1_N"/>
</dbReference>
<feature type="compositionally biased region" description="Acidic residues" evidence="7">
    <location>
        <begin position="572"/>
        <end position="612"/>
    </location>
</feature>
<dbReference type="GO" id="GO:0042273">
    <property type="term" value="P:ribosomal large subunit biogenesis"/>
    <property type="evidence" value="ECO:0007669"/>
    <property type="project" value="UniProtKB-UniRule"/>
</dbReference>
<dbReference type="InterPro" id="IPR007949">
    <property type="entry name" value="SDA1_MD"/>
</dbReference>
<feature type="domain" description="SDA1 N-terminal" evidence="9">
    <location>
        <begin position="112"/>
        <end position="468"/>
    </location>
</feature>
<comment type="similarity">
    <text evidence="1 6">Belongs to the SDA1 family.</text>
</comment>
<feature type="compositionally biased region" description="Basic and acidic residues" evidence="7">
    <location>
        <begin position="673"/>
        <end position="685"/>
    </location>
</feature>
<evidence type="ECO:0000259" key="9">
    <source>
        <dbReference type="Pfam" id="PF08158"/>
    </source>
</evidence>
<evidence type="ECO:0000256" key="6">
    <source>
        <dbReference type="RuleBase" id="RU365057"/>
    </source>
</evidence>
<dbReference type="GO" id="GO:0015031">
    <property type="term" value="P:protein transport"/>
    <property type="evidence" value="ECO:0007669"/>
    <property type="project" value="UniProtKB-KW"/>
</dbReference>
<evidence type="ECO:0000256" key="2">
    <source>
        <dbReference type="ARBA" id="ARBA00022448"/>
    </source>
</evidence>
<feature type="compositionally biased region" description="Acidic residues" evidence="7">
    <location>
        <begin position="698"/>
        <end position="710"/>
    </location>
</feature>
<feature type="compositionally biased region" description="Acidic residues" evidence="7">
    <location>
        <begin position="619"/>
        <end position="635"/>
    </location>
</feature>
<dbReference type="Pfam" id="PF05285">
    <property type="entry name" value="SDA1_dom"/>
    <property type="match status" value="1"/>
</dbReference>
<evidence type="ECO:0000256" key="5">
    <source>
        <dbReference type="ARBA" id="ARBA00023242"/>
    </source>
</evidence>
<reference evidence="10 11" key="1">
    <citation type="journal article" date="2015" name="Plant Cell">
        <title>Oil accumulation by the oleaginous diatom Fistulifera solaris as revealed by the genome and transcriptome.</title>
        <authorList>
            <person name="Tanaka T."/>
            <person name="Maeda Y."/>
            <person name="Veluchamy A."/>
            <person name="Tanaka M."/>
            <person name="Abida H."/>
            <person name="Marechal E."/>
            <person name="Bowler C."/>
            <person name="Muto M."/>
            <person name="Sunaga Y."/>
            <person name="Tanaka M."/>
            <person name="Yoshino T."/>
            <person name="Taniguchi T."/>
            <person name="Fukuda Y."/>
            <person name="Nemoto M."/>
            <person name="Matsumoto M."/>
            <person name="Wong P.S."/>
            <person name="Aburatani S."/>
            <person name="Fujibuchi W."/>
        </authorList>
    </citation>
    <scope>NUCLEOTIDE SEQUENCE [LARGE SCALE GENOMIC DNA]</scope>
    <source>
        <strain evidence="10 11">JPCC DA0580</strain>
    </source>
</reference>
<evidence type="ECO:0000313" key="11">
    <source>
        <dbReference type="Proteomes" id="UP000198406"/>
    </source>
</evidence>
<evidence type="ECO:0000256" key="1">
    <source>
        <dbReference type="ARBA" id="ARBA00005783"/>
    </source>
</evidence>
<feature type="compositionally biased region" description="Basic and acidic residues" evidence="7">
    <location>
        <begin position="735"/>
        <end position="764"/>
    </location>
</feature>
<dbReference type="GO" id="GO:0000055">
    <property type="term" value="P:ribosomal large subunit export from nucleus"/>
    <property type="evidence" value="ECO:0007669"/>
    <property type="project" value="UniProtKB-UniRule"/>
</dbReference>
<evidence type="ECO:0000313" key="10">
    <source>
        <dbReference type="EMBL" id="GAX11838.1"/>
    </source>
</evidence>
<keyword evidence="3 6" id="KW-0690">Ribosome biogenesis</keyword>
<dbReference type="PANTHER" id="PTHR12730:SF0">
    <property type="entry name" value="PROTEIN SDA1 HOMOLOG"/>
    <property type="match status" value="1"/>
</dbReference>
<sequence length="815" mass="91805">MGGSGTGKRVEVTLKLPQLQNLCKRDPSGYKEDFEAQVRRLESELGILALQPATEPSARLIELIQFAAAVSSSSYKATHADHIANLLIGLLVGEQTAEEKNSVMISSSLPVTALHRDVRKTCVSALILMRNKGVLPPIRILELFFRIMAVVPDKKLRELLYHHLVNDIRNINKKGKRDDTINRSIQTFLHKLISGHQVSASGEEESSTDVAAKRATDLVCELYRRRIWTEERTVAIVASAVLSPNVTIMCRAMRFFLNIEEKMAEDDAAEEEVDWSEKNAIDYHSHSKKTAARERHVNRQLKNKVKAQKKRELQDEWMEMNMNPDKDKGVEACKKLYPAIELLRDPQGLAEAVFKKLRSNNSAYKYQVKLLMINFVTRLVGNHELILLPLYSFLQKYMGGHQRDVTAILAYAVQACHENVPPDEIHGILKTIAHNFITERCSEEQMAVGINAARAICTRVPSSLSTEEVDGITNSTTMDIEAFARDLAAFGNHRDRSVAIAGKGWLNFVRDVYPGLLQGKNRGLKGSALHKAGAKPLRYGEKKVASGVEGAELLYEYEAKKAAKQKKQAQNAEDEGSEGSDDDVSGEWQDVEDASDVDEDDEAEEEVDDDEAPNLVNLDAEEEQEEDDEEEEDSAIPDVSKMTPKERELLKQKVSSERVFTASDFEKMRKLVELERRAREDPREAARRKRAKARGQDLEDLSDDSEDEDEANRIKIAGAVNPEDIMADARRKRQSKAERLEKVIAGRTKFEAKQREGGSTNEEKKRKKNFTMSKFSFEARSKGRGKKGLNQNNQGGMKRGKKQIGHEAKKRRRKS</sequence>
<comment type="caution">
    <text evidence="10">The sequence shown here is derived from an EMBL/GenBank/DDBJ whole genome shotgun (WGS) entry which is preliminary data.</text>
</comment>
<dbReference type="Pfam" id="PF08158">
    <property type="entry name" value="SDA1_HEAT"/>
    <property type="match status" value="1"/>
</dbReference>
<evidence type="ECO:0000259" key="8">
    <source>
        <dbReference type="Pfam" id="PF05285"/>
    </source>
</evidence>
<dbReference type="AlphaFoldDB" id="A0A1Z5JDI7"/>
<keyword evidence="5 6" id="KW-0539">Nucleus</keyword>
<protein>
    <recommendedName>
        <fullName evidence="6">Protein SDA1</fullName>
    </recommendedName>
</protein>
<comment type="subcellular location">
    <subcellularLocation>
        <location evidence="6">Nucleus</location>
        <location evidence="6">Nucleolus</location>
    </subcellularLocation>
</comment>
<dbReference type="Proteomes" id="UP000198406">
    <property type="component" value="Unassembled WGS sequence"/>
</dbReference>